<evidence type="ECO:0000256" key="7">
    <source>
        <dbReference type="SAM" id="MobiDB-lite"/>
    </source>
</evidence>
<evidence type="ECO:0000259" key="9">
    <source>
        <dbReference type="Pfam" id="PF13354"/>
    </source>
</evidence>
<evidence type="ECO:0000256" key="1">
    <source>
        <dbReference type="ARBA" id="ARBA00001526"/>
    </source>
</evidence>
<feature type="domain" description="Beta-lactamase class A catalytic" evidence="9">
    <location>
        <begin position="47"/>
        <end position="264"/>
    </location>
</feature>
<feature type="compositionally biased region" description="Low complexity" evidence="7">
    <location>
        <begin position="174"/>
        <end position="184"/>
    </location>
</feature>
<comment type="caution">
    <text evidence="10">The sequence shown here is derived from an EMBL/GenBank/DDBJ whole genome shotgun (WGS) entry which is preliminary data.</text>
</comment>
<proteinExistence type="inferred from homology"/>
<sequence length="291" mass="31707">MISRKTKHFVLLAGMLAVVSVNAHAFNQHWLKQAVQSEEASLHARIGVAVIDKASGMTWSYRGDEAFPINSTHKAYLCAALLEKVDQKALALSDATTIAKTDLVTYSPITEKRLAPQTVSNAQLCEAAVSYSDNTAANKVLENIGGVDGFNRFMRSIGDQKTRLDRKEPELNEGTPGDPRDTTTPVAAVRSLDQIFFSDHLSKASKSELKHWMINDKVADDLLRKSLPSGWEIADKTGAGGYGSRSIVAVVYPSEKKPLLVSIYITHTKATTAQSNTAIARMGAILFKSMQ</sequence>
<evidence type="ECO:0000313" key="11">
    <source>
        <dbReference type="Proteomes" id="UP001162811"/>
    </source>
</evidence>
<evidence type="ECO:0000256" key="5">
    <source>
        <dbReference type="ARBA" id="ARBA00023251"/>
    </source>
</evidence>
<dbReference type="SUPFAM" id="SSF56601">
    <property type="entry name" value="beta-lactamase/transpeptidase-like"/>
    <property type="match status" value="1"/>
</dbReference>
<dbReference type="PROSITE" id="PS00146">
    <property type="entry name" value="BETA_LACTAMASE_A"/>
    <property type="match status" value="1"/>
</dbReference>
<name>A0ABT1AJ01_9RALS</name>
<evidence type="ECO:0000256" key="3">
    <source>
        <dbReference type="ARBA" id="ARBA00012865"/>
    </source>
</evidence>
<feature type="region of interest" description="Disordered" evidence="7">
    <location>
        <begin position="161"/>
        <end position="184"/>
    </location>
</feature>
<evidence type="ECO:0000256" key="2">
    <source>
        <dbReference type="ARBA" id="ARBA00009009"/>
    </source>
</evidence>
<keyword evidence="11" id="KW-1185">Reference proteome</keyword>
<protein>
    <recommendedName>
        <fullName evidence="3 6">Beta-lactamase</fullName>
        <ecNumber evidence="3 6">3.5.2.6</ecNumber>
    </recommendedName>
</protein>
<evidence type="ECO:0000256" key="8">
    <source>
        <dbReference type="SAM" id="SignalP"/>
    </source>
</evidence>
<dbReference type="Pfam" id="PF13354">
    <property type="entry name" value="Beta-lactamase2"/>
    <property type="match status" value="1"/>
</dbReference>
<evidence type="ECO:0000256" key="6">
    <source>
        <dbReference type="RuleBase" id="RU361140"/>
    </source>
</evidence>
<gene>
    <name evidence="10" type="primary">bla</name>
    <name evidence="10" type="ORF">NG900_09275</name>
</gene>
<dbReference type="PRINTS" id="PR00118">
    <property type="entry name" value="BLACTAMASEA"/>
</dbReference>
<dbReference type="PANTHER" id="PTHR35333">
    <property type="entry name" value="BETA-LACTAMASE"/>
    <property type="match status" value="1"/>
</dbReference>
<evidence type="ECO:0000313" key="10">
    <source>
        <dbReference type="EMBL" id="MCO5398385.1"/>
    </source>
</evidence>
<dbReference type="InterPro" id="IPR023650">
    <property type="entry name" value="Beta-lactam_class-A_AS"/>
</dbReference>
<comment type="similarity">
    <text evidence="2 6">Belongs to the class-A beta-lactamase family.</text>
</comment>
<dbReference type="EMBL" id="JAMXHT010000003">
    <property type="protein sequence ID" value="MCO5398385.1"/>
    <property type="molecule type" value="Genomic_DNA"/>
</dbReference>
<dbReference type="Gene3D" id="3.40.710.10">
    <property type="entry name" value="DD-peptidase/beta-lactamase superfamily"/>
    <property type="match status" value="1"/>
</dbReference>
<keyword evidence="8" id="KW-0732">Signal</keyword>
<dbReference type="InterPro" id="IPR045155">
    <property type="entry name" value="Beta-lactam_cat"/>
</dbReference>
<dbReference type="PANTHER" id="PTHR35333:SF3">
    <property type="entry name" value="BETA-LACTAMASE-TYPE TRANSPEPTIDASE FOLD CONTAINING PROTEIN"/>
    <property type="match status" value="1"/>
</dbReference>
<dbReference type="EC" id="3.5.2.6" evidence="3 6"/>
<dbReference type="GO" id="GO:0008800">
    <property type="term" value="F:beta-lactamase activity"/>
    <property type="evidence" value="ECO:0007669"/>
    <property type="project" value="UniProtKB-EC"/>
</dbReference>
<evidence type="ECO:0000256" key="4">
    <source>
        <dbReference type="ARBA" id="ARBA00022801"/>
    </source>
</evidence>
<dbReference type="RefSeq" id="WP_252679507.1">
    <property type="nucleotide sequence ID" value="NZ_JAMXHT010000003.1"/>
</dbReference>
<feature type="compositionally biased region" description="Basic and acidic residues" evidence="7">
    <location>
        <begin position="161"/>
        <end position="170"/>
    </location>
</feature>
<dbReference type="InterPro" id="IPR000871">
    <property type="entry name" value="Beta-lactam_class-A"/>
</dbReference>
<dbReference type="Proteomes" id="UP001162811">
    <property type="component" value="Unassembled WGS sequence"/>
</dbReference>
<feature type="signal peptide" evidence="8">
    <location>
        <begin position="1"/>
        <end position="25"/>
    </location>
</feature>
<organism evidence="10 11">
    <name type="scientific">Ralstonia soli</name>
    <dbReference type="NCBI Taxonomy" id="2953896"/>
    <lineage>
        <taxon>Bacteria</taxon>
        <taxon>Pseudomonadati</taxon>
        <taxon>Pseudomonadota</taxon>
        <taxon>Betaproteobacteria</taxon>
        <taxon>Burkholderiales</taxon>
        <taxon>Burkholderiaceae</taxon>
        <taxon>Ralstonia</taxon>
    </lineage>
</organism>
<reference evidence="10" key="2">
    <citation type="journal article" date="2023" name="Front. Microbiol.">
        <title>Ralstonia chuxiongensis sp. nov., Ralstonia mojiangensis sp. nov., and Ralstonia soli sp. nov., isolated from tobacco fields, are three novel species in the family Burkholderiaceae.</title>
        <authorList>
            <person name="Lu C.H."/>
            <person name="Zhang Y.Y."/>
            <person name="Jiang N."/>
            <person name="Chen W."/>
            <person name="Shao X."/>
            <person name="Zhao Z.M."/>
            <person name="Lu W.L."/>
            <person name="Hu X."/>
            <person name="Xi Y.X."/>
            <person name="Zou S.Y."/>
            <person name="Wei Q.J."/>
            <person name="Lin Z.L."/>
            <person name="Gong L."/>
            <person name="Gai X.T."/>
            <person name="Zhang L.Q."/>
            <person name="Li J.Y."/>
            <person name="Jin Y."/>
            <person name="Xia Z.Y."/>
        </authorList>
    </citation>
    <scope>NUCLEOTIDE SEQUENCE</scope>
    <source>
        <strain evidence="10">21MJYT02-11</strain>
    </source>
</reference>
<comment type="catalytic activity">
    <reaction evidence="1 6">
        <text>a beta-lactam + H2O = a substituted beta-amino acid</text>
        <dbReference type="Rhea" id="RHEA:20401"/>
        <dbReference type="ChEBI" id="CHEBI:15377"/>
        <dbReference type="ChEBI" id="CHEBI:35627"/>
        <dbReference type="ChEBI" id="CHEBI:140347"/>
        <dbReference type="EC" id="3.5.2.6"/>
    </reaction>
</comment>
<dbReference type="InterPro" id="IPR012338">
    <property type="entry name" value="Beta-lactam/transpept-like"/>
</dbReference>
<reference evidence="10" key="1">
    <citation type="submission" date="2022-06" db="EMBL/GenBank/DDBJ databases">
        <authorList>
            <person name="Lu C.-H."/>
        </authorList>
    </citation>
    <scope>NUCLEOTIDE SEQUENCE</scope>
    <source>
        <strain evidence="10">21MJYT02-11</strain>
    </source>
</reference>
<keyword evidence="4 6" id="KW-0378">Hydrolase</keyword>
<dbReference type="NCBIfam" id="NF033103">
    <property type="entry name" value="bla_class_A"/>
    <property type="match status" value="1"/>
</dbReference>
<keyword evidence="5 6" id="KW-0046">Antibiotic resistance</keyword>
<accession>A0ABT1AJ01</accession>
<feature type="chain" id="PRO_5047056146" description="Beta-lactamase" evidence="8">
    <location>
        <begin position="26"/>
        <end position="291"/>
    </location>
</feature>